<evidence type="ECO:0000259" key="1">
    <source>
        <dbReference type="Pfam" id="PF04233"/>
    </source>
</evidence>
<sequence>MAYQFPATPPADALTYWRNKQLQPSFDYRDVWREEHHAAFTVAKLMQMDILEVVQNHLDEALAEGRTFQQFKNDLTPLLQKLGWWGKQEMTDPLTGEVVDAQLGSPRRLKTIYQVNMRTSRAAGQWQRIQRTKQSHPYLLYSLGPSREHRDEHQRWAGVLLPADDPWWQTHFPPNGYGCKCRVRQISQGEYEKLTATGRYLTEAPVIELKNWVNKRSGESEKVPKGIDPGFDISPRLAQQHLKYSAKKN</sequence>
<keyword evidence="4" id="KW-1185">Reference proteome</keyword>
<proteinExistence type="predicted"/>
<name>A0A5S9P2U7_9GAMM</name>
<dbReference type="EMBL" id="CACSIO010000004">
    <property type="protein sequence ID" value="CAA0097652.1"/>
    <property type="molecule type" value="Genomic_DNA"/>
</dbReference>
<dbReference type="AlphaFoldDB" id="A0A5S9P2U7"/>
<evidence type="ECO:0000313" key="2">
    <source>
        <dbReference type="EMBL" id="CAA0097652.1"/>
    </source>
</evidence>
<feature type="domain" description="Phage head morphogenesis" evidence="1">
    <location>
        <begin position="53"/>
        <end position="183"/>
    </location>
</feature>
<accession>A0A5S9P2U7</accession>
<gene>
    <name evidence="3" type="ORF">OPDIPICF_02702</name>
    <name evidence="2" type="ORF">OPDIPICF_04122</name>
</gene>
<protein>
    <recommendedName>
        <fullName evidence="1">Phage head morphogenesis domain-containing protein</fullName>
    </recommendedName>
</protein>
<reference evidence="2 4" key="1">
    <citation type="submission" date="2019-11" db="EMBL/GenBank/DDBJ databases">
        <authorList>
            <person name="Holert J."/>
        </authorList>
    </citation>
    <scope>NUCLEOTIDE SEQUENCE [LARGE SCALE GENOMIC DNA]</scope>
    <source>
        <strain evidence="2">SB11_3</strain>
    </source>
</reference>
<dbReference type="Proteomes" id="UP000441399">
    <property type="component" value="Unassembled WGS sequence"/>
</dbReference>
<dbReference type="EMBL" id="CACSIO010000045">
    <property type="protein sequence ID" value="CAA0122871.1"/>
    <property type="molecule type" value="Genomic_DNA"/>
</dbReference>
<dbReference type="OrthoDB" id="9813502at2"/>
<evidence type="ECO:0000313" key="4">
    <source>
        <dbReference type="Proteomes" id="UP000441399"/>
    </source>
</evidence>
<dbReference type="Pfam" id="PF04233">
    <property type="entry name" value="Phage_Mu_F"/>
    <property type="match status" value="1"/>
</dbReference>
<dbReference type="InterPro" id="IPR006528">
    <property type="entry name" value="Phage_head_morphogenesis_dom"/>
</dbReference>
<evidence type="ECO:0000313" key="3">
    <source>
        <dbReference type="EMBL" id="CAA0122871.1"/>
    </source>
</evidence>
<organism evidence="2 4">
    <name type="scientific">BD1-7 clade bacterium</name>
    <dbReference type="NCBI Taxonomy" id="2029982"/>
    <lineage>
        <taxon>Bacteria</taxon>
        <taxon>Pseudomonadati</taxon>
        <taxon>Pseudomonadota</taxon>
        <taxon>Gammaproteobacteria</taxon>
        <taxon>Cellvibrionales</taxon>
        <taxon>Spongiibacteraceae</taxon>
        <taxon>BD1-7 clade</taxon>
    </lineage>
</organism>